<evidence type="ECO:0000259" key="1">
    <source>
        <dbReference type="PROSITE" id="PS50943"/>
    </source>
</evidence>
<dbReference type="GO" id="GO:0003677">
    <property type="term" value="F:DNA binding"/>
    <property type="evidence" value="ECO:0007669"/>
    <property type="project" value="InterPro"/>
</dbReference>
<dbReference type="Pfam" id="PF01381">
    <property type="entry name" value="HTH_3"/>
    <property type="match status" value="1"/>
</dbReference>
<sequence length="104" mass="11214">MSEIEPSPREALLLELVRQLLAGDISQGALLQRLRKEALGLSQEQYAKLVGVSRRTLSAIENGSAQPTQTVLDAVFRPLGLRSALLPRSPELLSLLLASSAPEV</sequence>
<dbReference type="SMART" id="SM00530">
    <property type="entry name" value="HTH_XRE"/>
    <property type="match status" value="1"/>
</dbReference>
<dbReference type="RefSeq" id="WP_064121356.1">
    <property type="nucleotide sequence ID" value="NZ_CP015243.1"/>
</dbReference>
<reference evidence="2 3" key="1">
    <citation type="submission" date="2016-04" db="EMBL/GenBank/DDBJ databases">
        <title>Complete Genome Sequence of Halotalea alkalilenta IHB B 13600.</title>
        <authorList>
            <person name="Swarnkar M.K."/>
            <person name="Sharma A."/>
            <person name="Kaushal K."/>
            <person name="Soni R."/>
            <person name="Rana S."/>
            <person name="Singh A.K."/>
            <person name="Gulati A."/>
        </authorList>
    </citation>
    <scope>NUCLEOTIDE SEQUENCE [LARGE SCALE GENOMIC DNA]</scope>
    <source>
        <strain evidence="2 3">IHB B 13600</strain>
    </source>
</reference>
<dbReference type="AlphaFoldDB" id="A0A172YB76"/>
<name>A0A172YB76_9GAMM</name>
<protein>
    <submittedName>
        <fullName evidence="2">Transcriptional regulator</fullName>
    </submittedName>
</protein>
<dbReference type="SUPFAM" id="SSF47413">
    <property type="entry name" value="lambda repressor-like DNA-binding domains"/>
    <property type="match status" value="1"/>
</dbReference>
<dbReference type="Proteomes" id="UP000077875">
    <property type="component" value="Chromosome"/>
</dbReference>
<feature type="domain" description="HTH cro/C1-type" evidence="1">
    <location>
        <begin position="31"/>
        <end position="86"/>
    </location>
</feature>
<evidence type="ECO:0000313" key="2">
    <source>
        <dbReference type="EMBL" id="ANF56372.1"/>
    </source>
</evidence>
<dbReference type="EMBL" id="CP015243">
    <property type="protein sequence ID" value="ANF56372.1"/>
    <property type="molecule type" value="Genomic_DNA"/>
</dbReference>
<evidence type="ECO:0000313" key="3">
    <source>
        <dbReference type="Proteomes" id="UP000077875"/>
    </source>
</evidence>
<proteinExistence type="predicted"/>
<gene>
    <name evidence="2" type="ORF">A5892_01925</name>
</gene>
<dbReference type="Gene3D" id="1.10.260.40">
    <property type="entry name" value="lambda repressor-like DNA-binding domains"/>
    <property type="match status" value="1"/>
</dbReference>
<accession>A0A172YB76</accession>
<organism evidence="2 3">
    <name type="scientific">Halotalea alkalilenta</name>
    <dbReference type="NCBI Taxonomy" id="376489"/>
    <lineage>
        <taxon>Bacteria</taxon>
        <taxon>Pseudomonadati</taxon>
        <taxon>Pseudomonadota</taxon>
        <taxon>Gammaproteobacteria</taxon>
        <taxon>Oceanospirillales</taxon>
        <taxon>Halomonadaceae</taxon>
        <taxon>Halotalea</taxon>
    </lineage>
</organism>
<dbReference type="PROSITE" id="PS50943">
    <property type="entry name" value="HTH_CROC1"/>
    <property type="match status" value="1"/>
</dbReference>
<dbReference type="InterPro" id="IPR010982">
    <property type="entry name" value="Lambda_DNA-bd_dom_sf"/>
</dbReference>
<dbReference type="InterPro" id="IPR001387">
    <property type="entry name" value="Cro/C1-type_HTH"/>
</dbReference>
<dbReference type="KEGG" id="haa:A5892_01925"/>
<dbReference type="CDD" id="cd00093">
    <property type="entry name" value="HTH_XRE"/>
    <property type="match status" value="1"/>
</dbReference>
<keyword evidence="3" id="KW-1185">Reference proteome</keyword>
<dbReference type="STRING" id="376489.A5892_01925"/>